<dbReference type="Proteomes" id="UP001595699">
    <property type="component" value="Unassembled WGS sequence"/>
</dbReference>
<sequence>MPSPKQPDPTPEYLDIAAVAQLAGVQPTTITRYRGGMDPTFPKPDITLSGRPGWRPETIQTWLDNRPGQGMGGGRPRNLE</sequence>
<evidence type="ECO:0000313" key="3">
    <source>
        <dbReference type="Proteomes" id="UP001595699"/>
    </source>
</evidence>
<protein>
    <submittedName>
        <fullName evidence="2">Helix-turn-helix transcriptional regulator</fullName>
    </submittedName>
</protein>
<organism evidence="2 3">
    <name type="scientific">Tenggerimyces flavus</name>
    <dbReference type="NCBI Taxonomy" id="1708749"/>
    <lineage>
        <taxon>Bacteria</taxon>
        <taxon>Bacillati</taxon>
        <taxon>Actinomycetota</taxon>
        <taxon>Actinomycetes</taxon>
        <taxon>Propionibacteriales</taxon>
        <taxon>Nocardioidaceae</taxon>
        <taxon>Tenggerimyces</taxon>
    </lineage>
</organism>
<gene>
    <name evidence="2" type="ORF">ACFOUW_28265</name>
</gene>
<comment type="caution">
    <text evidence="2">The sequence shown here is derived from an EMBL/GenBank/DDBJ whole genome shotgun (WGS) entry which is preliminary data.</text>
</comment>
<dbReference type="EMBL" id="JBHRZH010000033">
    <property type="protein sequence ID" value="MFC3764764.1"/>
    <property type="molecule type" value="Genomic_DNA"/>
</dbReference>
<feature type="region of interest" description="Disordered" evidence="1">
    <location>
        <begin position="31"/>
        <end position="53"/>
    </location>
</feature>
<proteinExistence type="predicted"/>
<feature type="compositionally biased region" description="Gly residues" evidence="1">
    <location>
        <begin position="69"/>
        <end position="80"/>
    </location>
</feature>
<feature type="region of interest" description="Disordered" evidence="1">
    <location>
        <begin position="61"/>
        <end position="80"/>
    </location>
</feature>
<evidence type="ECO:0000313" key="2">
    <source>
        <dbReference type="EMBL" id="MFC3764764.1"/>
    </source>
</evidence>
<keyword evidence="3" id="KW-1185">Reference proteome</keyword>
<accession>A0ABV7YJ07</accession>
<name>A0ABV7YJ07_9ACTN</name>
<reference evidence="3" key="1">
    <citation type="journal article" date="2019" name="Int. J. Syst. Evol. Microbiol.">
        <title>The Global Catalogue of Microorganisms (GCM) 10K type strain sequencing project: providing services to taxonomists for standard genome sequencing and annotation.</title>
        <authorList>
            <consortium name="The Broad Institute Genomics Platform"/>
            <consortium name="The Broad Institute Genome Sequencing Center for Infectious Disease"/>
            <person name="Wu L."/>
            <person name="Ma J."/>
        </authorList>
    </citation>
    <scope>NUCLEOTIDE SEQUENCE [LARGE SCALE GENOMIC DNA]</scope>
    <source>
        <strain evidence="3">CGMCC 4.7241</strain>
    </source>
</reference>
<evidence type="ECO:0000256" key="1">
    <source>
        <dbReference type="SAM" id="MobiDB-lite"/>
    </source>
</evidence>
<dbReference type="RefSeq" id="WP_205121586.1">
    <property type="nucleotide sequence ID" value="NZ_JAFBCM010000001.1"/>
</dbReference>